<dbReference type="Pfam" id="PF00413">
    <property type="entry name" value="Peptidase_M10"/>
    <property type="match status" value="1"/>
</dbReference>
<dbReference type="RefSeq" id="WP_345392835.1">
    <property type="nucleotide sequence ID" value="NZ_BAABLA010000013.1"/>
</dbReference>
<name>A0ABW2C1L7_9PSEU</name>
<dbReference type="SUPFAM" id="SSF47090">
    <property type="entry name" value="PGBD-like"/>
    <property type="match status" value="1"/>
</dbReference>
<dbReference type="EMBL" id="JBHSXX010000001">
    <property type="protein sequence ID" value="MFC6869023.1"/>
    <property type="molecule type" value="Genomic_DNA"/>
</dbReference>
<dbReference type="GO" id="GO:0008237">
    <property type="term" value="F:metallopeptidase activity"/>
    <property type="evidence" value="ECO:0007669"/>
    <property type="project" value="UniProtKB-KW"/>
</dbReference>
<evidence type="ECO:0000313" key="9">
    <source>
        <dbReference type="Proteomes" id="UP001596337"/>
    </source>
</evidence>
<evidence type="ECO:0000313" key="8">
    <source>
        <dbReference type="EMBL" id="MFC6869023.1"/>
    </source>
</evidence>
<organism evidence="8 9">
    <name type="scientific">Haloechinothrix salitolerans</name>
    <dbReference type="NCBI Taxonomy" id="926830"/>
    <lineage>
        <taxon>Bacteria</taxon>
        <taxon>Bacillati</taxon>
        <taxon>Actinomycetota</taxon>
        <taxon>Actinomycetes</taxon>
        <taxon>Pseudonocardiales</taxon>
        <taxon>Pseudonocardiaceae</taxon>
        <taxon>Haloechinothrix</taxon>
    </lineage>
</organism>
<dbReference type="PANTHER" id="PTHR10201:SF323">
    <property type="entry name" value="MATRIX METALLOPROTEINASE-21"/>
    <property type="match status" value="1"/>
</dbReference>
<feature type="domain" description="Peptidase metallopeptidase" evidence="7">
    <location>
        <begin position="254"/>
        <end position="404"/>
    </location>
</feature>
<feature type="compositionally biased region" description="Basic and acidic residues" evidence="6">
    <location>
        <begin position="13"/>
        <end position="32"/>
    </location>
</feature>
<dbReference type="SUPFAM" id="SSF55486">
    <property type="entry name" value="Metalloproteases ('zincins'), catalytic domain"/>
    <property type="match status" value="1"/>
</dbReference>
<evidence type="ECO:0000259" key="7">
    <source>
        <dbReference type="SMART" id="SM00235"/>
    </source>
</evidence>
<dbReference type="EC" id="3.4.24.-" evidence="8"/>
<dbReference type="InterPro" id="IPR024079">
    <property type="entry name" value="MetalloPept_cat_dom_sf"/>
</dbReference>
<keyword evidence="5 8" id="KW-0482">Metalloprotease</keyword>
<evidence type="ECO:0000256" key="5">
    <source>
        <dbReference type="ARBA" id="ARBA00023049"/>
    </source>
</evidence>
<dbReference type="Proteomes" id="UP001596337">
    <property type="component" value="Unassembled WGS sequence"/>
</dbReference>
<dbReference type="Gene3D" id="3.40.390.10">
    <property type="entry name" value="Collagenase (Catalytic Domain)"/>
    <property type="match status" value="1"/>
</dbReference>
<feature type="region of interest" description="Disordered" evidence="6">
    <location>
        <begin position="1"/>
        <end position="39"/>
    </location>
</feature>
<dbReference type="InterPro" id="IPR036365">
    <property type="entry name" value="PGBD-like_sf"/>
</dbReference>
<evidence type="ECO:0000256" key="3">
    <source>
        <dbReference type="ARBA" id="ARBA00022801"/>
    </source>
</evidence>
<sequence length="531" mass="58992">MRLDINPPGDTARTGRVDWDEGEQRRVPDRRQTAPRRRATATVEVSVEVTDAGRWLASCPVELTLLHVHRAAKTPARDLERRWSLTGAEHTLTDVPLGDHLAIVRIESHRPYATMIAVRGRQEHITLRPPLIPVERTGQSEELLRPGESHPFVASVRTFLRHFGYLREGCDCRHSEICSHVAGALVRFQRAFSLRANGALTIDALRLMHLPRCAVPDITTDDDTQPENRVVASGFGEAVSGPGGTSEEDPIVFSDNHWDDVTLTYRQLDGTSDVTNEWSEIRSAMQAWADVSPLSFTRTTGTPSHLEFDFRAPSEDDYPFDKGGSKDYNTYARGFFPTNGLIEFDDHEDWSDLSIEATAAHEIGHAIGLRHSSVKNSTMYAYYHDSWDTPKEVDIRGVKSLYAPVVRRDGQFIAYPLWAVSVTGGTDTVTIDLGRPRNFLAWGIITVLDAKIDLDRDNMCFVDVFEVDGTRTGWRAAGGDHFGSPSSPANPHQSAYTGYGRTVMFRLVAGHVADLEVGGYALVLVLDEGVD</sequence>
<evidence type="ECO:0000256" key="4">
    <source>
        <dbReference type="ARBA" id="ARBA00022833"/>
    </source>
</evidence>
<proteinExistence type="predicted"/>
<evidence type="ECO:0000256" key="2">
    <source>
        <dbReference type="ARBA" id="ARBA00022723"/>
    </source>
</evidence>
<dbReference type="PRINTS" id="PR00138">
    <property type="entry name" value="MATRIXIN"/>
</dbReference>
<protein>
    <submittedName>
        <fullName evidence="8">Matrixin family metalloprotease</fullName>
        <ecNumber evidence="8">3.4.24.-</ecNumber>
    </submittedName>
</protein>
<dbReference type="InterPro" id="IPR001818">
    <property type="entry name" value="Pept_M10_metallopeptidase"/>
</dbReference>
<dbReference type="InterPro" id="IPR006026">
    <property type="entry name" value="Peptidase_Metallo"/>
</dbReference>
<reference evidence="9" key="1">
    <citation type="journal article" date="2019" name="Int. J. Syst. Evol. Microbiol.">
        <title>The Global Catalogue of Microorganisms (GCM) 10K type strain sequencing project: providing services to taxonomists for standard genome sequencing and annotation.</title>
        <authorList>
            <consortium name="The Broad Institute Genomics Platform"/>
            <consortium name="The Broad Institute Genome Sequencing Center for Infectious Disease"/>
            <person name="Wu L."/>
            <person name="Ma J."/>
        </authorList>
    </citation>
    <scope>NUCLEOTIDE SEQUENCE [LARGE SCALE GENOMIC DNA]</scope>
    <source>
        <strain evidence="9">KCTC 32255</strain>
    </source>
</reference>
<gene>
    <name evidence="8" type="ORF">ACFQGD_17915</name>
</gene>
<comment type="caution">
    <text evidence="8">The sequence shown here is derived from an EMBL/GenBank/DDBJ whole genome shotgun (WGS) entry which is preliminary data.</text>
</comment>
<keyword evidence="1" id="KW-0645">Protease</keyword>
<evidence type="ECO:0000256" key="1">
    <source>
        <dbReference type="ARBA" id="ARBA00022670"/>
    </source>
</evidence>
<keyword evidence="3 8" id="KW-0378">Hydrolase</keyword>
<keyword evidence="4" id="KW-0862">Zinc</keyword>
<dbReference type="InterPro" id="IPR021190">
    <property type="entry name" value="Pept_M10A"/>
</dbReference>
<keyword evidence="9" id="KW-1185">Reference proteome</keyword>
<evidence type="ECO:0000256" key="6">
    <source>
        <dbReference type="SAM" id="MobiDB-lite"/>
    </source>
</evidence>
<dbReference type="SMART" id="SM00235">
    <property type="entry name" value="ZnMc"/>
    <property type="match status" value="1"/>
</dbReference>
<keyword evidence="2" id="KW-0479">Metal-binding</keyword>
<dbReference type="PANTHER" id="PTHR10201">
    <property type="entry name" value="MATRIX METALLOPROTEINASE"/>
    <property type="match status" value="1"/>
</dbReference>
<accession>A0ABW2C1L7</accession>